<accession>A0A831QLH8</accession>
<reference evidence="1" key="1">
    <citation type="journal article" date="2020" name="mSystems">
        <title>Genome- and Community-Level Interaction Insights into Carbon Utilization and Element Cycling Functions of Hydrothermarchaeota in Hydrothermal Sediment.</title>
        <authorList>
            <person name="Zhou Z."/>
            <person name="Liu Y."/>
            <person name="Xu W."/>
            <person name="Pan J."/>
            <person name="Luo Z.H."/>
            <person name="Li M."/>
        </authorList>
    </citation>
    <scope>NUCLEOTIDE SEQUENCE [LARGE SCALE GENOMIC DNA]</scope>
    <source>
        <strain evidence="1">HyVt-345</strain>
    </source>
</reference>
<name>A0A831QLH8_9FLAO</name>
<dbReference type="EMBL" id="DRGL01000023">
    <property type="protein sequence ID" value="HEA20413.1"/>
    <property type="molecule type" value="Genomic_DNA"/>
</dbReference>
<protein>
    <submittedName>
        <fullName evidence="1">Transporter</fullName>
    </submittedName>
</protein>
<dbReference type="InterPro" id="IPR025737">
    <property type="entry name" value="FApF"/>
</dbReference>
<dbReference type="AlphaFoldDB" id="A0A831QLH8"/>
<organism evidence="1">
    <name type="scientific">Pricia antarctica</name>
    <dbReference type="NCBI Taxonomy" id="641691"/>
    <lineage>
        <taxon>Bacteria</taxon>
        <taxon>Pseudomonadati</taxon>
        <taxon>Bacteroidota</taxon>
        <taxon>Flavobacteriia</taxon>
        <taxon>Flavobacteriales</taxon>
        <taxon>Flavobacteriaceae</taxon>
        <taxon>Pricia</taxon>
    </lineage>
</organism>
<gene>
    <name evidence="1" type="ORF">ENH87_05795</name>
</gene>
<dbReference type="Proteomes" id="UP000886191">
    <property type="component" value="Unassembled WGS sequence"/>
</dbReference>
<comment type="caution">
    <text evidence="1">The sequence shown here is derived from an EMBL/GenBank/DDBJ whole genome shotgun (WGS) entry which is preliminary data.</text>
</comment>
<sequence>MTIRKIYTVLFVSLLSGFFINILAQEDTNSTPLMVTDRPDETESSKVVPKGLLQVETGSLYETFDDNDITSERLVYNTTLLRYGLLENLELRLGWNFEEQRTKIAGIQREDVLSGLSPLLLGLKINITDEKNGLPEIGLVGHLFLPFAASDDYKLETTGADFRLAFSHTLSEKSSLGYNIGAEWGNDDPSMAYIYSISYGYSITDRLGFFAEIYGDLPENAQANHFWDTGFTYLLRPRIQIDLLGGSSITAGQDFFLSAGISFRVPN</sequence>
<proteinExistence type="predicted"/>
<evidence type="ECO:0000313" key="1">
    <source>
        <dbReference type="EMBL" id="HEA20413.1"/>
    </source>
</evidence>
<dbReference type="Pfam" id="PF13557">
    <property type="entry name" value="Phenol_MetA_deg"/>
    <property type="match status" value="1"/>
</dbReference>